<dbReference type="PANTHER" id="PTHR43611">
    <property type="entry name" value="ALPHA-D-GLUCOSE 1-PHOSPHATE PHOSPHATASE"/>
    <property type="match status" value="1"/>
</dbReference>
<dbReference type="OrthoDB" id="2012566at2759"/>
<evidence type="ECO:0000313" key="1">
    <source>
        <dbReference type="EMBL" id="PVI08341.1"/>
    </source>
</evidence>
<dbReference type="Gene3D" id="3.40.50.1000">
    <property type="entry name" value="HAD superfamily/HAD-like"/>
    <property type="match status" value="1"/>
</dbReference>
<dbReference type="InterPro" id="IPR023214">
    <property type="entry name" value="HAD_sf"/>
</dbReference>
<dbReference type="AlphaFoldDB" id="A0A2V1ECS9"/>
<dbReference type="SUPFAM" id="SSF48239">
    <property type="entry name" value="Terpenoid cyclases/Protein prenyltransferases"/>
    <property type="match status" value="1"/>
</dbReference>
<dbReference type="PANTHER" id="PTHR43611:SF3">
    <property type="entry name" value="FLAVIN MONONUCLEOTIDE HYDROLASE 1, CHLOROPLATIC"/>
    <property type="match status" value="1"/>
</dbReference>
<dbReference type="SUPFAM" id="SSF56784">
    <property type="entry name" value="HAD-like"/>
    <property type="match status" value="1"/>
</dbReference>
<evidence type="ECO:0000313" key="2">
    <source>
        <dbReference type="Proteomes" id="UP000244855"/>
    </source>
</evidence>
<dbReference type="InterPro" id="IPR036412">
    <property type="entry name" value="HAD-like_sf"/>
</dbReference>
<dbReference type="Pfam" id="PF13419">
    <property type="entry name" value="HAD_2"/>
    <property type="match status" value="1"/>
</dbReference>
<keyword evidence="2" id="KW-1185">Reference proteome</keyword>
<proteinExistence type="predicted"/>
<dbReference type="Gene3D" id="1.50.10.20">
    <property type="match status" value="1"/>
</dbReference>
<dbReference type="Proteomes" id="UP000244855">
    <property type="component" value="Unassembled WGS sequence"/>
</dbReference>
<sequence>MSSSIEPRVLIIDLGDVVFHHNASKLTAFPPKVLGQIIRSPTWNEHEKGGVDENEALEALSTELGIDATTLCRGLDECRTTLHVDTELLIQLKKLKEMMGSKLKVYAMSNVSVEDYQLMAITLDDWSIFDKVFTSHEAKSRKPELEFYEKVRNGIGSTSSDITFVDDNIDNVIAARALGLRGILYEPKVGREALIQKLYNLFFDPLERAQEYMRKNAGKHFTNIEDGPTFSDAFSQFLIHDIMQDSSLLTFAADPSQRDAKKDAGTILELETTARRWNYFLGDPVGTTSKFPEDVDTTSYSLLAFTPSNLDSVHKVIDAIVNNTNGDGMVQTYWDPQRPRVDPVVLTNVLRVCHKYQYGGSNGQLEMSQRFVLRTLENRGYIDGTLHYYSPESFLFFVSHLFAARGHNGNFEEARDQLALRLRERVGRKDDSLATAMRILACQKIGVWCEPDIEYLKTMQQVDGGFENGWVCRYGRTRKRIGNRGVVTAYAIQALTNEAEATGRD</sequence>
<dbReference type="InterPro" id="IPR023198">
    <property type="entry name" value="PGP-like_dom2"/>
</dbReference>
<dbReference type="EMBL" id="KZ805300">
    <property type="protein sequence ID" value="PVI08341.1"/>
    <property type="molecule type" value="Genomic_DNA"/>
</dbReference>
<accession>A0A2V1ECS9</accession>
<name>A0A2V1ECS9_9PLEO</name>
<dbReference type="Gene3D" id="1.10.150.240">
    <property type="entry name" value="Putative phosphatase, domain 2"/>
    <property type="match status" value="1"/>
</dbReference>
<dbReference type="InterPro" id="IPR008930">
    <property type="entry name" value="Terpenoid_cyclase/PrenylTrfase"/>
</dbReference>
<dbReference type="STRING" id="97972.A0A2V1ECS9"/>
<reference evidence="1 2" key="1">
    <citation type="journal article" date="2018" name="Sci. Rep.">
        <title>Comparative genomics provides insights into the lifestyle and reveals functional heterogeneity of dark septate endophytic fungi.</title>
        <authorList>
            <person name="Knapp D.G."/>
            <person name="Nemeth J.B."/>
            <person name="Barry K."/>
            <person name="Hainaut M."/>
            <person name="Henrissat B."/>
            <person name="Johnson J."/>
            <person name="Kuo A."/>
            <person name="Lim J.H.P."/>
            <person name="Lipzen A."/>
            <person name="Nolan M."/>
            <person name="Ohm R.A."/>
            <person name="Tamas L."/>
            <person name="Grigoriev I.V."/>
            <person name="Spatafora J.W."/>
            <person name="Nagy L.G."/>
            <person name="Kovacs G.M."/>
        </authorList>
    </citation>
    <scope>NUCLEOTIDE SEQUENCE [LARGE SCALE GENOMIC DNA]</scope>
    <source>
        <strain evidence="1 2">DSE2036</strain>
    </source>
</reference>
<protein>
    <submittedName>
        <fullName evidence="1">HAD-like protein</fullName>
    </submittedName>
</protein>
<organism evidence="1 2">
    <name type="scientific">Periconia macrospinosa</name>
    <dbReference type="NCBI Taxonomy" id="97972"/>
    <lineage>
        <taxon>Eukaryota</taxon>
        <taxon>Fungi</taxon>
        <taxon>Dikarya</taxon>
        <taxon>Ascomycota</taxon>
        <taxon>Pezizomycotina</taxon>
        <taxon>Dothideomycetes</taxon>
        <taxon>Pleosporomycetidae</taxon>
        <taxon>Pleosporales</taxon>
        <taxon>Massarineae</taxon>
        <taxon>Periconiaceae</taxon>
        <taxon>Periconia</taxon>
    </lineage>
</organism>
<dbReference type="InterPro" id="IPR041492">
    <property type="entry name" value="HAD_2"/>
</dbReference>
<gene>
    <name evidence="1" type="ORF">DM02DRAFT_1146</name>
</gene>